<name>X0VMX7_9ZZZZ</name>
<organism evidence="1">
    <name type="scientific">marine sediment metagenome</name>
    <dbReference type="NCBI Taxonomy" id="412755"/>
    <lineage>
        <taxon>unclassified sequences</taxon>
        <taxon>metagenomes</taxon>
        <taxon>ecological metagenomes</taxon>
    </lineage>
</organism>
<sequence>APLFLACRCPACDTEKKDYICAFNPKNIQSYLDAWAKPIIAVMDSEGVRIVE</sequence>
<dbReference type="AlphaFoldDB" id="X0VMX7"/>
<feature type="non-terminal residue" evidence="1">
    <location>
        <position position="1"/>
    </location>
</feature>
<dbReference type="EMBL" id="BARS01034215">
    <property type="protein sequence ID" value="GAG19744.1"/>
    <property type="molecule type" value="Genomic_DNA"/>
</dbReference>
<reference evidence="1" key="1">
    <citation type="journal article" date="2014" name="Front. Microbiol.">
        <title>High frequency of phylogenetically diverse reductive dehalogenase-homologous genes in deep subseafloor sedimentary metagenomes.</title>
        <authorList>
            <person name="Kawai M."/>
            <person name="Futagami T."/>
            <person name="Toyoda A."/>
            <person name="Takaki Y."/>
            <person name="Nishi S."/>
            <person name="Hori S."/>
            <person name="Arai W."/>
            <person name="Tsubouchi T."/>
            <person name="Morono Y."/>
            <person name="Uchiyama I."/>
            <person name="Ito T."/>
            <person name="Fujiyama A."/>
            <person name="Inagaki F."/>
            <person name="Takami H."/>
        </authorList>
    </citation>
    <scope>NUCLEOTIDE SEQUENCE</scope>
    <source>
        <strain evidence="1">Expedition CK06-06</strain>
    </source>
</reference>
<accession>X0VMX7</accession>
<comment type="caution">
    <text evidence="1">The sequence shown here is derived from an EMBL/GenBank/DDBJ whole genome shotgun (WGS) entry which is preliminary data.</text>
</comment>
<gene>
    <name evidence="1" type="ORF">S01H1_52894</name>
</gene>
<proteinExistence type="predicted"/>
<protein>
    <submittedName>
        <fullName evidence="1">Uncharacterized protein</fullName>
    </submittedName>
</protein>
<evidence type="ECO:0000313" key="1">
    <source>
        <dbReference type="EMBL" id="GAG19744.1"/>
    </source>
</evidence>